<keyword evidence="4" id="KW-1185">Reference proteome</keyword>
<dbReference type="RefSeq" id="WP_387415339.1">
    <property type="nucleotide sequence ID" value="NZ_JBIASD010000021.1"/>
</dbReference>
<dbReference type="EMBL" id="JBIASD010000021">
    <property type="protein sequence ID" value="MFF3669340.1"/>
    <property type="molecule type" value="Genomic_DNA"/>
</dbReference>
<evidence type="ECO:0000313" key="3">
    <source>
        <dbReference type="EMBL" id="MFF3669340.1"/>
    </source>
</evidence>
<dbReference type="InterPro" id="IPR024726">
    <property type="entry name" value="FhuF_C"/>
</dbReference>
<dbReference type="Proteomes" id="UP001602013">
    <property type="component" value="Unassembled WGS sequence"/>
</dbReference>
<evidence type="ECO:0000313" key="4">
    <source>
        <dbReference type="Proteomes" id="UP001602013"/>
    </source>
</evidence>
<organism evidence="3 4">
    <name type="scientific">Microtetraspora malaysiensis</name>
    <dbReference type="NCBI Taxonomy" id="161358"/>
    <lineage>
        <taxon>Bacteria</taxon>
        <taxon>Bacillati</taxon>
        <taxon>Actinomycetota</taxon>
        <taxon>Actinomycetes</taxon>
        <taxon>Streptosporangiales</taxon>
        <taxon>Streptosporangiaceae</taxon>
        <taxon>Microtetraspora</taxon>
    </lineage>
</organism>
<comment type="caution">
    <text evidence="3">The sequence shown here is derived from an EMBL/GenBank/DDBJ whole genome shotgun (WGS) entry which is preliminary data.</text>
</comment>
<proteinExistence type="predicted"/>
<feature type="domain" description="Ferric siderophore reductase C-terminal" evidence="2">
    <location>
        <begin position="244"/>
        <end position="264"/>
    </location>
</feature>
<protein>
    <submittedName>
        <fullName evidence="3">(2Fe-2S)-binding protein</fullName>
    </submittedName>
</protein>
<reference evidence="3 4" key="1">
    <citation type="submission" date="2024-10" db="EMBL/GenBank/DDBJ databases">
        <title>The Natural Products Discovery Center: Release of the First 8490 Sequenced Strains for Exploring Actinobacteria Biosynthetic Diversity.</title>
        <authorList>
            <person name="Kalkreuter E."/>
            <person name="Kautsar S.A."/>
            <person name="Yang D."/>
            <person name="Bader C.D."/>
            <person name="Teijaro C.N."/>
            <person name="Fluegel L."/>
            <person name="Davis C.M."/>
            <person name="Simpson J.R."/>
            <person name="Lauterbach L."/>
            <person name="Steele A.D."/>
            <person name="Gui C."/>
            <person name="Meng S."/>
            <person name="Li G."/>
            <person name="Viehrig K."/>
            <person name="Ye F."/>
            <person name="Su P."/>
            <person name="Kiefer A.F."/>
            <person name="Nichols A."/>
            <person name="Cepeda A.J."/>
            <person name="Yan W."/>
            <person name="Fan B."/>
            <person name="Jiang Y."/>
            <person name="Adhikari A."/>
            <person name="Zheng C.-J."/>
            <person name="Schuster L."/>
            <person name="Cowan T.M."/>
            <person name="Smanski M.J."/>
            <person name="Chevrette M.G."/>
            <person name="De Carvalho L.P.S."/>
            <person name="Shen B."/>
        </authorList>
    </citation>
    <scope>NUCLEOTIDE SEQUENCE [LARGE SCALE GENOMIC DNA]</scope>
    <source>
        <strain evidence="3 4">NPDC002173</strain>
    </source>
</reference>
<feature type="region of interest" description="Disordered" evidence="1">
    <location>
        <begin position="1"/>
        <end position="31"/>
    </location>
</feature>
<dbReference type="Pfam" id="PF11575">
    <property type="entry name" value="FhuF_C"/>
    <property type="match status" value="1"/>
</dbReference>
<accession>A0ABW6SWG5</accession>
<evidence type="ECO:0000256" key="1">
    <source>
        <dbReference type="SAM" id="MobiDB-lite"/>
    </source>
</evidence>
<name>A0ABW6SWG5_9ACTN</name>
<sequence>MRTRGLDQTGGVMMDQRSSRPTRLHADPPPAPPSAVFHAVADVSSMGDRFELGIGRVEAGWRPFTDLFTDAGVLGQRIGDVAERLGTAEARVAASILFQKLASRLCSPLFGAAVVHGLLVELVPGRVHWRPTPDGVPPPLRTTDLAGWEIRDPARTAERMYHTVVPGLLEPLAEAVQGVVKIAPGLLWGNVASSLAGTVRALARVRPELTGAALALARELLDLGLLRDKGELAEPAPGHPFFVRRSCCLYYRARDGRKCGDCALEDPGALRDRWTRAVWESRGAR</sequence>
<gene>
    <name evidence="3" type="ORF">ACFYXI_27495</name>
</gene>
<evidence type="ECO:0000259" key="2">
    <source>
        <dbReference type="Pfam" id="PF11575"/>
    </source>
</evidence>